<evidence type="ECO:0000313" key="1">
    <source>
        <dbReference type="EMBL" id="EKC71133.1"/>
    </source>
</evidence>
<proteinExistence type="predicted"/>
<accession>K1TNF2</accession>
<gene>
    <name evidence="1" type="ORF">LEA_07421</name>
</gene>
<name>K1TNF2_9ZZZZ</name>
<feature type="non-terminal residue" evidence="1">
    <location>
        <position position="1"/>
    </location>
</feature>
<organism evidence="1">
    <name type="scientific">human gut metagenome</name>
    <dbReference type="NCBI Taxonomy" id="408170"/>
    <lineage>
        <taxon>unclassified sequences</taxon>
        <taxon>metagenomes</taxon>
        <taxon>organismal metagenomes</taxon>
    </lineage>
</organism>
<protein>
    <submittedName>
        <fullName evidence="1">von Willebrand factor type A domain protein</fullName>
    </submittedName>
</protein>
<sequence length="154" mass="17419">GYDGTIYKKYGVYFDPLNPDTNGNGILDGDEVFGQSKKQTVSTNDEAITEIKVDMDTNGSLERNLTIENMYGIDAMSSDVYAMIGEPFNFTSETSFESATITFKIDKSKLGDTKFDNLIILWYNEEKQIFEEMPTTRNWENSTVSATTTHFHNT</sequence>
<comment type="caution">
    <text evidence="1">The sequence shown here is derived from an EMBL/GenBank/DDBJ whole genome shotgun (WGS) entry which is preliminary data.</text>
</comment>
<dbReference type="AlphaFoldDB" id="K1TNF2"/>
<dbReference type="EMBL" id="AJWY01004888">
    <property type="protein sequence ID" value="EKC71133.1"/>
    <property type="molecule type" value="Genomic_DNA"/>
</dbReference>
<reference evidence="1" key="1">
    <citation type="journal article" date="2013" name="Environ. Microbiol.">
        <title>Microbiota from the distal guts of lean and obese adolescents exhibit partial functional redundancy besides clear differences in community structure.</title>
        <authorList>
            <person name="Ferrer M."/>
            <person name="Ruiz A."/>
            <person name="Lanza F."/>
            <person name="Haange S.B."/>
            <person name="Oberbach A."/>
            <person name="Till H."/>
            <person name="Bargiela R."/>
            <person name="Campoy C."/>
            <person name="Segura M.T."/>
            <person name="Richter M."/>
            <person name="von Bergen M."/>
            <person name="Seifert J."/>
            <person name="Suarez A."/>
        </authorList>
    </citation>
    <scope>NUCLEOTIDE SEQUENCE</scope>
</reference>